<sequence length="208" mass="23549">MEHHKNMKTETHFQQVLKLVGSHGLIRSHDLDAVNVPRVTLTRMVRRGLLVRVDRGLYSIPDRSVSEHTSLAEVSRKNPQALVCLLSALQFHGLTTQAPFEVWIAIPNKAHAPAIEYPPLRVVRFSGKSLIEGVEDHLVEGVTVHITCVAKTVADCFKFRNKIGLDVALEALNESWQNRRVQIDELWRYASICRVTNVIRPYLESLTS</sequence>
<reference evidence="2 3" key="1">
    <citation type="submission" date="2020-07" db="EMBL/GenBank/DDBJ databases">
        <title>Endozoicomonas sp. nov., isolated from sediment.</title>
        <authorList>
            <person name="Gu T."/>
        </authorList>
    </citation>
    <scope>NUCLEOTIDE SEQUENCE [LARGE SCALE GENOMIC DNA]</scope>
    <source>
        <strain evidence="2 3">SM1973</strain>
    </source>
</reference>
<dbReference type="AlphaFoldDB" id="A0A853IHM6"/>
<accession>A0A853IHM6</accession>
<dbReference type="InterPro" id="IPR025159">
    <property type="entry name" value="AbiEi_N"/>
</dbReference>
<dbReference type="Proteomes" id="UP000569732">
    <property type="component" value="Unassembled WGS sequence"/>
</dbReference>
<protein>
    <submittedName>
        <fullName evidence="2">AbiEi antitoxin N-terminal domain-containing protein</fullName>
    </submittedName>
</protein>
<gene>
    <name evidence="2" type="ORF">H0A36_26300</name>
</gene>
<dbReference type="Pfam" id="PF13338">
    <property type="entry name" value="AbiEi_4"/>
    <property type="match status" value="1"/>
</dbReference>
<dbReference type="EMBL" id="JACCKB010000097">
    <property type="protein sequence ID" value="NYZ69534.1"/>
    <property type="molecule type" value="Genomic_DNA"/>
</dbReference>
<name>A0A853IHM6_9GAMM</name>
<evidence type="ECO:0000313" key="3">
    <source>
        <dbReference type="Proteomes" id="UP000569732"/>
    </source>
</evidence>
<comment type="caution">
    <text evidence="2">The sequence shown here is derived from an EMBL/GenBank/DDBJ whole genome shotgun (WGS) entry which is preliminary data.</text>
</comment>
<organism evidence="2 3">
    <name type="scientific">Spartinivicinus marinus</name>
    <dbReference type="NCBI Taxonomy" id="2994442"/>
    <lineage>
        <taxon>Bacteria</taxon>
        <taxon>Pseudomonadati</taxon>
        <taxon>Pseudomonadota</taxon>
        <taxon>Gammaproteobacteria</taxon>
        <taxon>Oceanospirillales</taxon>
        <taxon>Zooshikellaceae</taxon>
        <taxon>Spartinivicinus</taxon>
    </lineage>
</organism>
<feature type="domain" description="AbiEi antitoxin N-terminal" evidence="1">
    <location>
        <begin position="14"/>
        <end position="61"/>
    </location>
</feature>
<keyword evidence="3" id="KW-1185">Reference proteome</keyword>
<proteinExistence type="predicted"/>
<evidence type="ECO:0000259" key="1">
    <source>
        <dbReference type="Pfam" id="PF13338"/>
    </source>
</evidence>
<evidence type="ECO:0000313" key="2">
    <source>
        <dbReference type="EMBL" id="NYZ69534.1"/>
    </source>
</evidence>